<dbReference type="Pfam" id="PF05635">
    <property type="entry name" value="23S_rRNA_IVP"/>
    <property type="match status" value="1"/>
</dbReference>
<organism evidence="1 2">
    <name type="scientific">Pedobacter puniceum</name>
    <dbReference type="NCBI Taxonomy" id="2666136"/>
    <lineage>
        <taxon>Bacteria</taxon>
        <taxon>Pseudomonadati</taxon>
        <taxon>Bacteroidota</taxon>
        <taxon>Sphingobacteriia</taxon>
        <taxon>Sphingobacteriales</taxon>
        <taxon>Sphingobacteriaceae</taxon>
        <taxon>Pedobacter</taxon>
    </lineage>
</organism>
<dbReference type="EMBL" id="WKJI01000005">
    <property type="protein sequence ID" value="MRX48626.1"/>
    <property type="molecule type" value="Genomic_DNA"/>
</dbReference>
<dbReference type="Gene3D" id="1.20.1440.60">
    <property type="entry name" value="23S rRNA-intervening sequence"/>
    <property type="match status" value="1"/>
</dbReference>
<dbReference type="InterPro" id="IPR036583">
    <property type="entry name" value="23S_rRNA_IVS_sf"/>
</dbReference>
<dbReference type="AlphaFoldDB" id="A0A7K0FRK1"/>
<accession>A0A7K0FRK1</accession>
<dbReference type="Proteomes" id="UP000462931">
    <property type="component" value="Unassembled WGS sequence"/>
</dbReference>
<evidence type="ECO:0000313" key="2">
    <source>
        <dbReference type="Proteomes" id="UP000462931"/>
    </source>
</evidence>
<dbReference type="InterPro" id="IPR012657">
    <property type="entry name" value="23S_rRNA-intervening_sequence"/>
</dbReference>
<dbReference type="PANTHER" id="PTHR38471:SF2">
    <property type="entry name" value="FOUR HELIX BUNDLE PROTEIN"/>
    <property type="match status" value="1"/>
</dbReference>
<comment type="caution">
    <text evidence="1">The sequence shown here is derived from an EMBL/GenBank/DDBJ whole genome shotgun (WGS) entry which is preliminary data.</text>
</comment>
<keyword evidence="2" id="KW-1185">Reference proteome</keyword>
<dbReference type="CDD" id="cd16377">
    <property type="entry name" value="23S_rRNA_IVP_like"/>
    <property type="match status" value="1"/>
</dbReference>
<protein>
    <submittedName>
        <fullName evidence="1">Four helix bundle protein</fullName>
    </submittedName>
</protein>
<evidence type="ECO:0000313" key="1">
    <source>
        <dbReference type="EMBL" id="MRX48626.1"/>
    </source>
</evidence>
<proteinExistence type="predicted"/>
<sequence length="123" mass="14391">MNYTDLEVWKEARYLVKLIYEMTRLFPDSEKFGLISQIQRAAISIPSNIAEGCGRETQKDSIRFFYIARGSLYELETQLYLVYDLGFINQESLEKKLETLQKSRKLLSGFIKYFASLIPKSKN</sequence>
<gene>
    <name evidence="1" type="ORF">GJJ64_15635</name>
</gene>
<dbReference type="PANTHER" id="PTHR38471">
    <property type="entry name" value="FOUR HELIX BUNDLE PROTEIN"/>
    <property type="match status" value="1"/>
</dbReference>
<reference evidence="1 2" key="1">
    <citation type="submission" date="2019-11" db="EMBL/GenBank/DDBJ databases">
        <authorList>
            <person name="Cheng Q."/>
            <person name="Yang Z."/>
        </authorList>
    </citation>
    <scope>NUCLEOTIDE SEQUENCE [LARGE SCALE GENOMIC DNA]</scope>
    <source>
        <strain evidence="1 2">HX-22-1</strain>
    </source>
</reference>
<dbReference type="NCBIfam" id="TIGR02436">
    <property type="entry name" value="four helix bundle protein"/>
    <property type="match status" value="1"/>
</dbReference>
<dbReference type="RefSeq" id="WP_154288691.1">
    <property type="nucleotide sequence ID" value="NZ_WKJI01000005.1"/>
</dbReference>
<dbReference type="SUPFAM" id="SSF158446">
    <property type="entry name" value="IVS-encoded protein-like"/>
    <property type="match status" value="1"/>
</dbReference>
<name>A0A7K0FRK1_9SPHI</name>